<keyword evidence="5 10" id="KW-0552">Olfaction</keyword>
<evidence type="ECO:0000256" key="10">
    <source>
        <dbReference type="RuleBase" id="RU351113"/>
    </source>
</evidence>
<dbReference type="GO" id="GO:0005886">
    <property type="term" value="C:plasma membrane"/>
    <property type="evidence" value="ECO:0007669"/>
    <property type="project" value="UniProtKB-SubCell"/>
</dbReference>
<dbReference type="PANTHER" id="PTHR21137:SF35">
    <property type="entry name" value="ODORANT RECEPTOR 19A-RELATED"/>
    <property type="match status" value="1"/>
</dbReference>
<feature type="transmembrane region" description="Helical" evidence="10">
    <location>
        <begin position="40"/>
        <end position="63"/>
    </location>
</feature>
<evidence type="ECO:0000256" key="5">
    <source>
        <dbReference type="ARBA" id="ARBA00022725"/>
    </source>
</evidence>
<keyword evidence="3 10" id="KW-0716">Sensory transduction</keyword>
<dbReference type="Proteomes" id="UP001652582">
    <property type="component" value="Chromosome 12"/>
</dbReference>
<dbReference type="Pfam" id="PF02949">
    <property type="entry name" value="7tm_6"/>
    <property type="match status" value="1"/>
</dbReference>
<feature type="transmembrane region" description="Helical" evidence="10">
    <location>
        <begin position="75"/>
        <end position="95"/>
    </location>
</feature>
<dbReference type="RefSeq" id="XP_023947730.2">
    <property type="nucleotide sequence ID" value="XM_024091962.2"/>
</dbReference>
<evidence type="ECO:0000256" key="2">
    <source>
        <dbReference type="ARBA" id="ARBA00022475"/>
    </source>
</evidence>
<dbReference type="KEGG" id="bany:112052758"/>
<evidence type="ECO:0000256" key="8">
    <source>
        <dbReference type="ARBA" id="ARBA00023170"/>
    </source>
</evidence>
<evidence type="ECO:0000313" key="12">
    <source>
        <dbReference type="RefSeq" id="XP_023947730.2"/>
    </source>
</evidence>
<dbReference type="PANTHER" id="PTHR21137">
    <property type="entry name" value="ODORANT RECEPTOR"/>
    <property type="match status" value="1"/>
</dbReference>
<evidence type="ECO:0000256" key="9">
    <source>
        <dbReference type="ARBA" id="ARBA00023224"/>
    </source>
</evidence>
<evidence type="ECO:0000256" key="7">
    <source>
        <dbReference type="ARBA" id="ARBA00023136"/>
    </source>
</evidence>
<protein>
    <recommendedName>
        <fullName evidence="10">Odorant receptor</fullName>
    </recommendedName>
</protein>
<gene>
    <name evidence="12" type="primary">LOC112052758</name>
</gene>
<dbReference type="GeneID" id="112052758"/>
<keyword evidence="11" id="KW-1185">Reference proteome</keyword>
<keyword evidence="8 10" id="KW-0675">Receptor</keyword>
<comment type="similarity">
    <text evidence="10">Belongs to the insect chemoreceptor superfamily. Heteromeric odorant receptor channel (TC 1.A.69) family.</text>
</comment>
<accession>A0A6J1NJ07</accession>
<evidence type="ECO:0000256" key="3">
    <source>
        <dbReference type="ARBA" id="ARBA00022606"/>
    </source>
</evidence>
<keyword evidence="7 10" id="KW-0472">Membrane</keyword>
<evidence type="ECO:0000256" key="4">
    <source>
        <dbReference type="ARBA" id="ARBA00022692"/>
    </source>
</evidence>
<keyword evidence="4 10" id="KW-0812">Transmembrane</keyword>
<name>A0A6J1NJ07_BICAN</name>
<keyword evidence="2" id="KW-1003">Cell membrane</keyword>
<evidence type="ECO:0000256" key="6">
    <source>
        <dbReference type="ARBA" id="ARBA00022989"/>
    </source>
</evidence>
<dbReference type="InterPro" id="IPR004117">
    <property type="entry name" value="7tm6_olfct_rcpt"/>
</dbReference>
<dbReference type="GO" id="GO:0005549">
    <property type="term" value="F:odorant binding"/>
    <property type="evidence" value="ECO:0007669"/>
    <property type="project" value="InterPro"/>
</dbReference>
<dbReference type="GO" id="GO:0007165">
    <property type="term" value="P:signal transduction"/>
    <property type="evidence" value="ECO:0007669"/>
    <property type="project" value="UniProtKB-KW"/>
</dbReference>
<evidence type="ECO:0000256" key="1">
    <source>
        <dbReference type="ARBA" id="ARBA00004651"/>
    </source>
</evidence>
<evidence type="ECO:0000313" key="11">
    <source>
        <dbReference type="Proteomes" id="UP001652582"/>
    </source>
</evidence>
<keyword evidence="6 10" id="KW-1133">Transmembrane helix</keyword>
<comment type="subcellular location">
    <subcellularLocation>
        <location evidence="1 10">Cell membrane</location>
        <topology evidence="1 10">Multi-pass membrane protein</topology>
    </subcellularLocation>
</comment>
<dbReference type="GO" id="GO:0004984">
    <property type="term" value="F:olfactory receptor activity"/>
    <property type="evidence" value="ECO:0007669"/>
    <property type="project" value="InterPro"/>
</dbReference>
<dbReference type="AlphaFoldDB" id="A0A6J1NJ07"/>
<sequence length="403" mass="46713">MSSSFEEGAIDINFESLFKIINRVLRANLSHPKTVRDFQWLCKFCIMYGIFFSTFILLVYSIIFKDLKNDDSTQACANGILCVIYFVITFNYGILFSYRKILKELIETMDSDFGLAKKFPKKEQEIILKYVKKGQGIAKIWLIVGVCGCSLFIVKSIVLTIYYTVTSEFTLVHLYELTYPDAVEKVKNTNLLVYCSLYLYFLFYDIFATLMLIGFSPMGSIFMLHACGQLEVAKNRILEIYSGNNSSDEINRKLKDVARFINTTYRFVDKLQMSFKVLYELTLKSTTIVVPVTLYQVLESFKKGEFRFEFLTIIFGGVTLSSIPCYYSDVLMESGENLRMAVYSCGWEAHWERKSRTMILMLLVRTSRHVAIRTMFKDVCLFALTEIYHQAYAIFNVLNATWN</sequence>
<keyword evidence="9 10" id="KW-0807">Transducer</keyword>
<proteinExistence type="inferred from homology"/>
<comment type="caution">
    <text evidence="10">Lacks conserved residue(s) required for the propagation of feature annotation.</text>
</comment>
<feature type="transmembrane region" description="Helical" evidence="10">
    <location>
        <begin position="140"/>
        <end position="165"/>
    </location>
</feature>
<organism evidence="11 12">
    <name type="scientific">Bicyclus anynana</name>
    <name type="common">Squinting bush brown butterfly</name>
    <dbReference type="NCBI Taxonomy" id="110368"/>
    <lineage>
        <taxon>Eukaryota</taxon>
        <taxon>Metazoa</taxon>
        <taxon>Ecdysozoa</taxon>
        <taxon>Arthropoda</taxon>
        <taxon>Hexapoda</taxon>
        <taxon>Insecta</taxon>
        <taxon>Pterygota</taxon>
        <taxon>Neoptera</taxon>
        <taxon>Endopterygota</taxon>
        <taxon>Lepidoptera</taxon>
        <taxon>Glossata</taxon>
        <taxon>Ditrysia</taxon>
        <taxon>Papilionoidea</taxon>
        <taxon>Nymphalidae</taxon>
        <taxon>Satyrinae</taxon>
        <taxon>Satyrini</taxon>
        <taxon>Mycalesina</taxon>
        <taxon>Bicyclus</taxon>
    </lineage>
</organism>
<dbReference type="OrthoDB" id="7604726at2759"/>
<reference evidence="12" key="1">
    <citation type="submission" date="2025-08" db="UniProtKB">
        <authorList>
            <consortium name="RefSeq"/>
        </authorList>
    </citation>
    <scope>IDENTIFICATION</scope>
</reference>